<accession>A0AAF0XPJ2</accession>
<protein>
    <submittedName>
        <fullName evidence="1">Uncharacterized protein</fullName>
    </submittedName>
</protein>
<dbReference type="Proteomes" id="UP000077755">
    <property type="component" value="Chromosome 8"/>
</dbReference>
<dbReference type="AlphaFoldDB" id="A0AAF0XPJ2"/>
<reference evidence="1" key="1">
    <citation type="journal article" date="2016" name="Nat. Genet.">
        <title>A high-quality carrot genome assembly provides new insights into carotenoid accumulation and asterid genome evolution.</title>
        <authorList>
            <person name="Iorizzo M."/>
            <person name="Ellison S."/>
            <person name="Senalik D."/>
            <person name="Zeng P."/>
            <person name="Satapoomin P."/>
            <person name="Huang J."/>
            <person name="Bowman M."/>
            <person name="Iovene M."/>
            <person name="Sanseverino W."/>
            <person name="Cavagnaro P."/>
            <person name="Yildiz M."/>
            <person name="Macko-Podgorni A."/>
            <person name="Moranska E."/>
            <person name="Grzebelus E."/>
            <person name="Grzebelus D."/>
            <person name="Ashrafi H."/>
            <person name="Zheng Z."/>
            <person name="Cheng S."/>
            <person name="Spooner D."/>
            <person name="Van Deynze A."/>
            <person name="Simon P."/>
        </authorList>
    </citation>
    <scope>NUCLEOTIDE SEQUENCE</scope>
    <source>
        <tissue evidence="1">Leaf</tissue>
    </source>
</reference>
<evidence type="ECO:0000313" key="2">
    <source>
        <dbReference type="Proteomes" id="UP000077755"/>
    </source>
</evidence>
<proteinExistence type="predicted"/>
<evidence type="ECO:0000313" key="1">
    <source>
        <dbReference type="EMBL" id="WOH11910.1"/>
    </source>
</evidence>
<dbReference type="EMBL" id="CP093350">
    <property type="protein sequence ID" value="WOH11910.1"/>
    <property type="molecule type" value="Genomic_DNA"/>
</dbReference>
<gene>
    <name evidence="1" type="ORF">DCAR_0831406</name>
</gene>
<reference evidence="1" key="2">
    <citation type="submission" date="2022-03" db="EMBL/GenBank/DDBJ databases">
        <title>Draft title - Genomic analysis of global carrot germplasm unveils the trajectory of domestication and the origin of high carotenoid orange carrot.</title>
        <authorList>
            <person name="Iorizzo M."/>
            <person name="Ellison S."/>
            <person name="Senalik D."/>
            <person name="Macko-Podgorni A."/>
            <person name="Grzebelus D."/>
            <person name="Bostan H."/>
            <person name="Rolling W."/>
            <person name="Curaba J."/>
            <person name="Simon P."/>
        </authorList>
    </citation>
    <scope>NUCLEOTIDE SEQUENCE</scope>
    <source>
        <tissue evidence="1">Leaf</tissue>
    </source>
</reference>
<sequence length="136" mass="16065">MNRNIITMPANESIDVCFLCFTLFSWANCFLLCCSRLQINLVYIRYRSIGLLALTLGWVQLHTPLRTRLQAVNNQGLCLDRMKIWILIYDLHVDWILFESRILFDSFEVVKKEDKNARRTVLNSVVRAMYLSIQQF</sequence>
<name>A0AAF0XPJ2_DAUCS</name>
<organism evidence="1 2">
    <name type="scientific">Daucus carota subsp. sativus</name>
    <name type="common">Carrot</name>
    <dbReference type="NCBI Taxonomy" id="79200"/>
    <lineage>
        <taxon>Eukaryota</taxon>
        <taxon>Viridiplantae</taxon>
        <taxon>Streptophyta</taxon>
        <taxon>Embryophyta</taxon>
        <taxon>Tracheophyta</taxon>
        <taxon>Spermatophyta</taxon>
        <taxon>Magnoliopsida</taxon>
        <taxon>eudicotyledons</taxon>
        <taxon>Gunneridae</taxon>
        <taxon>Pentapetalae</taxon>
        <taxon>asterids</taxon>
        <taxon>campanulids</taxon>
        <taxon>Apiales</taxon>
        <taxon>Apiaceae</taxon>
        <taxon>Apioideae</taxon>
        <taxon>Scandiceae</taxon>
        <taxon>Daucinae</taxon>
        <taxon>Daucus</taxon>
        <taxon>Daucus sect. Daucus</taxon>
    </lineage>
</organism>
<keyword evidence="2" id="KW-1185">Reference proteome</keyword>